<keyword evidence="3" id="KW-1185">Reference proteome</keyword>
<reference evidence="3" key="1">
    <citation type="submission" date="2016-10" db="EMBL/GenBank/DDBJ databases">
        <authorList>
            <person name="Varghese N."/>
            <person name="Submissions S."/>
        </authorList>
    </citation>
    <scope>NUCLEOTIDE SEQUENCE [LARGE SCALE GENOMIC DNA]</scope>
    <source>
        <strain evidence="3">DC30,IBRC 10041,KCTC 4046</strain>
    </source>
</reference>
<keyword evidence="1" id="KW-0812">Transmembrane</keyword>
<dbReference type="AlphaFoldDB" id="A0A1H3H071"/>
<organism evidence="2 3">
    <name type="scientific">Halopenitus persicus</name>
    <dbReference type="NCBI Taxonomy" id="1048396"/>
    <lineage>
        <taxon>Archaea</taxon>
        <taxon>Methanobacteriati</taxon>
        <taxon>Methanobacteriota</taxon>
        <taxon>Stenosarchaea group</taxon>
        <taxon>Halobacteria</taxon>
        <taxon>Halobacteriales</taxon>
        <taxon>Haloferacaceae</taxon>
        <taxon>Halopenitus</taxon>
    </lineage>
</organism>
<feature type="transmembrane region" description="Helical" evidence="1">
    <location>
        <begin position="38"/>
        <end position="59"/>
    </location>
</feature>
<keyword evidence="1" id="KW-1133">Transmembrane helix</keyword>
<name>A0A1H3H071_9EURY</name>
<dbReference type="RefSeq" id="WP_092731311.1">
    <property type="nucleotide sequence ID" value="NZ_FNPC01000003.1"/>
</dbReference>
<dbReference type="OrthoDB" id="322689at2157"/>
<dbReference type="Proteomes" id="UP000199079">
    <property type="component" value="Unassembled WGS sequence"/>
</dbReference>
<accession>A0A1H3H071</accession>
<protein>
    <submittedName>
        <fullName evidence="2">Uncharacterized protein</fullName>
    </submittedName>
</protein>
<sequence length="68" mass="7432">MQGREILSTHLPDAVIAAVIFTLFNIYTDEIAGPFTIILDFLLHVVAIVLGFVVINAVWNNVFGSEAT</sequence>
<dbReference type="EMBL" id="FNPC01000003">
    <property type="protein sequence ID" value="SDY08605.1"/>
    <property type="molecule type" value="Genomic_DNA"/>
</dbReference>
<evidence type="ECO:0000256" key="1">
    <source>
        <dbReference type="SAM" id="Phobius"/>
    </source>
</evidence>
<evidence type="ECO:0000313" key="2">
    <source>
        <dbReference type="EMBL" id="SDY08605.1"/>
    </source>
</evidence>
<gene>
    <name evidence="2" type="ORF">SAMN05216564_10354</name>
</gene>
<keyword evidence="1" id="KW-0472">Membrane</keyword>
<evidence type="ECO:0000313" key="3">
    <source>
        <dbReference type="Proteomes" id="UP000199079"/>
    </source>
</evidence>
<proteinExistence type="predicted"/>
<feature type="transmembrane region" description="Helical" evidence="1">
    <location>
        <begin position="6"/>
        <end position="26"/>
    </location>
</feature>